<feature type="domain" description="UspA" evidence="2">
    <location>
        <begin position="6"/>
        <end position="135"/>
    </location>
</feature>
<keyword evidence="4" id="KW-1185">Reference proteome</keyword>
<name>A0ABS0Q661_9BACT</name>
<dbReference type="EMBL" id="JAEDAE010000003">
    <property type="protein sequence ID" value="MBH8558141.1"/>
    <property type="molecule type" value="Genomic_DNA"/>
</dbReference>
<accession>A0ABS0Q661</accession>
<comment type="similarity">
    <text evidence="1">Belongs to the universal stress protein A family.</text>
</comment>
<dbReference type="Gene3D" id="3.40.50.12370">
    <property type="match status" value="1"/>
</dbReference>
<feature type="domain" description="UspA" evidence="2">
    <location>
        <begin position="145"/>
        <end position="272"/>
    </location>
</feature>
<gene>
    <name evidence="3" type="ORF">I7X13_08790</name>
</gene>
<evidence type="ECO:0000259" key="2">
    <source>
        <dbReference type="Pfam" id="PF00582"/>
    </source>
</evidence>
<dbReference type="InterPro" id="IPR006016">
    <property type="entry name" value="UspA"/>
</dbReference>
<dbReference type="SUPFAM" id="SSF52402">
    <property type="entry name" value="Adenine nucleotide alpha hydrolases-like"/>
    <property type="match status" value="2"/>
</dbReference>
<evidence type="ECO:0000313" key="4">
    <source>
        <dbReference type="Proteomes" id="UP000625631"/>
    </source>
</evidence>
<dbReference type="Pfam" id="PF00582">
    <property type="entry name" value="Usp"/>
    <property type="match status" value="2"/>
</dbReference>
<dbReference type="RefSeq" id="WP_198075204.1">
    <property type="nucleotide sequence ID" value="NZ_JAEDAE010000003.1"/>
</dbReference>
<sequence length="275" mass="29858">MSPCLVVLTDFFAVSNRALSYAAGLAVPLKAHLLLLHARHDQLLAPDEFGDHYARAGEEKTLHALEKLAAAQVVPTEVELSDDSISETVREIIGERDLLAVVLGQPGFEHAPRGLVARTAMGLMRRAACPLLVVPAMGWDKFPPRRLLLAVDGAPFSLGPHHSAIYRLLHALHGTLEVVHITDGEHERPTASALLATIIQNDLVEDPADAPLHLHERHHTRVASGVLTEAAQLEADMLVVVARHHSFMGSLFHRSVTAQLIQESPIPVLVLPAED</sequence>
<protein>
    <submittedName>
        <fullName evidence="3">Universal stress protein</fullName>
    </submittedName>
</protein>
<dbReference type="Proteomes" id="UP000625631">
    <property type="component" value="Unassembled WGS sequence"/>
</dbReference>
<reference evidence="3 4" key="1">
    <citation type="submission" date="2020-12" db="EMBL/GenBank/DDBJ databases">
        <title>Hymenobacter sp.</title>
        <authorList>
            <person name="Kim M.K."/>
        </authorList>
    </citation>
    <scope>NUCLEOTIDE SEQUENCE [LARGE SCALE GENOMIC DNA]</scope>
    <source>
        <strain evidence="3 4">BT442</strain>
    </source>
</reference>
<evidence type="ECO:0000313" key="3">
    <source>
        <dbReference type="EMBL" id="MBH8558141.1"/>
    </source>
</evidence>
<evidence type="ECO:0000256" key="1">
    <source>
        <dbReference type="ARBA" id="ARBA00008791"/>
    </source>
</evidence>
<dbReference type="PANTHER" id="PTHR46268">
    <property type="entry name" value="STRESS RESPONSE PROTEIN NHAX"/>
    <property type="match status" value="1"/>
</dbReference>
<dbReference type="CDD" id="cd00293">
    <property type="entry name" value="USP-like"/>
    <property type="match status" value="1"/>
</dbReference>
<comment type="caution">
    <text evidence="3">The sequence shown here is derived from an EMBL/GenBank/DDBJ whole genome shotgun (WGS) entry which is preliminary data.</text>
</comment>
<dbReference type="PANTHER" id="PTHR46268:SF6">
    <property type="entry name" value="UNIVERSAL STRESS PROTEIN UP12"/>
    <property type="match status" value="1"/>
</dbReference>
<organism evidence="3 4">
    <name type="scientific">Hymenobacter negativus</name>
    <dbReference type="NCBI Taxonomy" id="2795026"/>
    <lineage>
        <taxon>Bacteria</taxon>
        <taxon>Pseudomonadati</taxon>
        <taxon>Bacteroidota</taxon>
        <taxon>Cytophagia</taxon>
        <taxon>Cytophagales</taxon>
        <taxon>Hymenobacteraceae</taxon>
        <taxon>Hymenobacter</taxon>
    </lineage>
</organism>
<proteinExistence type="inferred from homology"/>